<dbReference type="Proteomes" id="UP000028501">
    <property type="component" value="Chromosome"/>
</dbReference>
<reference evidence="2 3" key="1">
    <citation type="submission" date="2013-07" db="EMBL/GenBank/DDBJ databases">
        <title>Genome of Archaeoglobus fulgidus.</title>
        <authorList>
            <person name="Fiebig A."/>
            <person name="Birkeland N.-K."/>
        </authorList>
    </citation>
    <scope>NUCLEOTIDE SEQUENCE [LARGE SCALE GENOMIC DNA]</scope>
    <source>
        <strain evidence="2 3">DSM 8774</strain>
    </source>
</reference>
<dbReference type="AlphaFoldDB" id="A0A075WD52"/>
<proteinExistence type="predicted"/>
<protein>
    <submittedName>
        <fullName evidence="2">Uncharacterized protein</fullName>
    </submittedName>
</protein>
<name>A0A075WD52_ARCFL</name>
<dbReference type="EMBL" id="CP006577">
    <property type="protein sequence ID" value="AIG98365.1"/>
    <property type="molecule type" value="Genomic_DNA"/>
</dbReference>
<keyword evidence="1" id="KW-0472">Membrane</keyword>
<keyword evidence="1" id="KW-1133">Transmembrane helix</keyword>
<organism evidence="2 3">
    <name type="scientific">Archaeoglobus fulgidus DSM 8774</name>
    <dbReference type="NCBI Taxonomy" id="1344584"/>
    <lineage>
        <taxon>Archaea</taxon>
        <taxon>Methanobacteriati</taxon>
        <taxon>Methanobacteriota</taxon>
        <taxon>Archaeoglobi</taxon>
        <taxon>Archaeoglobales</taxon>
        <taxon>Archaeoglobaceae</taxon>
        <taxon>Archaeoglobus</taxon>
    </lineage>
</organism>
<feature type="transmembrane region" description="Helical" evidence="1">
    <location>
        <begin position="476"/>
        <end position="497"/>
    </location>
</feature>
<evidence type="ECO:0000313" key="2">
    <source>
        <dbReference type="EMBL" id="AIG98365.1"/>
    </source>
</evidence>
<evidence type="ECO:0000256" key="1">
    <source>
        <dbReference type="SAM" id="Phobius"/>
    </source>
</evidence>
<dbReference type="HOGENOM" id="CLU_470616_0_0_2"/>
<sequence length="505" mass="56364">MAKLLQVLLCLLFVILVINPALADLPRAYQSDDVDISGTTNSTDINEIAKYTDIVFLKYPSAVSEQNRKFISSFPSTSDYECVVPEGVPTKSGSVIRDVYIKLIPISGLVRTPLGKYYADDEVVVGYVADYRIVLPPDDDEGDVRYYYSLKGTSITVSVDGRTGNGKKDVLTLKPSRDIRAVALITAVVNVRKEVDVEVTVNGTTYIETYVYNYTKKYSLSVEDVIPVVPHRQSVDVYELRDENGTIEYWILLHSGVSEIRSNDTVVVGGLSSFITYRSIKSAVKVGEGFKAQISLSEPAYEVVVLPSYELYSHAAVLDKDSVKADVKLGDNIKLGNLYEIKAIRVGFDKDIEVVDVFGKTLPQKRYVKYYLKPNVSIRVEKTEKSYKVWMNVSANSTPYNGPVYLSIGSQSLTLNATNGVVYFKTERGYKKIGYLIPSTLPDNWHESGGTVFFKSISGSFTLGKPDPLLSSIYKLIFWVVVVLPFILLYLLAKWLLCEEEEDVI</sequence>
<gene>
    <name evidence="2" type="ORF">AFULGI_00016030</name>
</gene>
<dbReference type="KEGG" id="afg:AFULGI_00016030"/>
<evidence type="ECO:0000313" key="3">
    <source>
        <dbReference type="Proteomes" id="UP000028501"/>
    </source>
</evidence>
<accession>A0A075WD52</accession>
<keyword evidence="1" id="KW-0812">Transmembrane</keyword>